<dbReference type="SMART" id="SM00382">
    <property type="entry name" value="AAA"/>
    <property type="match status" value="1"/>
</dbReference>
<dbReference type="InterPro" id="IPR017871">
    <property type="entry name" value="ABC_transporter-like_CS"/>
</dbReference>
<accession>A0ABX2EDB4</accession>
<organism evidence="6 7">
    <name type="scientific">Pseudaquabacterium terrae</name>
    <dbReference type="NCBI Taxonomy" id="2732868"/>
    <lineage>
        <taxon>Bacteria</taxon>
        <taxon>Pseudomonadati</taxon>
        <taxon>Pseudomonadota</taxon>
        <taxon>Betaproteobacteria</taxon>
        <taxon>Burkholderiales</taxon>
        <taxon>Sphaerotilaceae</taxon>
        <taxon>Pseudaquabacterium</taxon>
    </lineage>
</organism>
<gene>
    <name evidence="6" type="ORF">HLB44_03115</name>
</gene>
<dbReference type="InterPro" id="IPR008995">
    <property type="entry name" value="Mo/tungstate-bd_C_term_dom"/>
</dbReference>
<keyword evidence="7" id="KW-1185">Reference proteome</keyword>
<evidence type="ECO:0000259" key="5">
    <source>
        <dbReference type="PROSITE" id="PS50893"/>
    </source>
</evidence>
<dbReference type="PANTHER" id="PTHR42781">
    <property type="entry name" value="SPERMIDINE/PUTRESCINE IMPORT ATP-BINDING PROTEIN POTA"/>
    <property type="match status" value="1"/>
</dbReference>
<dbReference type="Gene3D" id="3.40.50.300">
    <property type="entry name" value="P-loop containing nucleotide triphosphate hydrolases"/>
    <property type="match status" value="1"/>
</dbReference>
<dbReference type="InterPro" id="IPR003593">
    <property type="entry name" value="AAA+_ATPase"/>
</dbReference>
<keyword evidence="1" id="KW-0813">Transport</keyword>
<evidence type="ECO:0000313" key="7">
    <source>
        <dbReference type="Proteomes" id="UP000737171"/>
    </source>
</evidence>
<evidence type="ECO:0000256" key="1">
    <source>
        <dbReference type="ARBA" id="ARBA00022448"/>
    </source>
</evidence>
<dbReference type="PROSITE" id="PS00211">
    <property type="entry name" value="ABC_TRANSPORTER_1"/>
    <property type="match status" value="1"/>
</dbReference>
<dbReference type="GO" id="GO:0005524">
    <property type="term" value="F:ATP binding"/>
    <property type="evidence" value="ECO:0007669"/>
    <property type="project" value="UniProtKB-KW"/>
</dbReference>
<dbReference type="EMBL" id="JABRWJ010000001">
    <property type="protein sequence ID" value="NRF65972.1"/>
    <property type="molecule type" value="Genomic_DNA"/>
</dbReference>
<keyword evidence="2" id="KW-0472">Membrane</keyword>
<comment type="caution">
    <text evidence="6">The sequence shown here is derived from an EMBL/GenBank/DDBJ whole genome shotgun (WGS) entry which is preliminary data.</text>
</comment>
<reference evidence="6 7" key="1">
    <citation type="submission" date="2020-05" db="EMBL/GenBank/DDBJ databases">
        <title>Aquincola sp. isolate from soil.</title>
        <authorList>
            <person name="Han J."/>
            <person name="Kim D.-U."/>
        </authorList>
    </citation>
    <scope>NUCLEOTIDE SEQUENCE [LARGE SCALE GENOMIC DNA]</scope>
    <source>
        <strain evidence="6 7">S2</strain>
    </source>
</reference>
<dbReference type="InterPro" id="IPR013611">
    <property type="entry name" value="Transp-assoc_OB_typ2"/>
</dbReference>
<sequence length="360" mass="38026">MVTRKVSVPAAVQLEGVHCVFGTGERAVRAVDGVDLAIAPGEFFTLLGPSGSGKTTVLRMIGGFTLPSAGRLLIGGEDVTLRPPYARPVNTVFQDYALFPHMSIADNVAYGLMVRGVGKAARRRQANDMLALVQLDGVGERRPAQLSGGQRQRVALARALINRPQLLLLDEPLGALDLKLREQMQSELKALQRQLGITFVFVTHDQHEALSMSDRIGVFHRGRLEQVGTPQVIYDRPATRFVARFVGAANVLDDDAARRLTGHVSVMLRPERIRLGGAAGARAGGTVSEVQYFGAFTRVRVNAAGVGLQADLPPGAAVPEVGATVHLHWDASAVHALSDEPAAAATAAAVAAPAPLGAAA</sequence>
<evidence type="ECO:0000256" key="4">
    <source>
        <dbReference type="ARBA" id="ARBA00022840"/>
    </source>
</evidence>
<feature type="domain" description="ABC transporter" evidence="5">
    <location>
        <begin position="12"/>
        <end position="246"/>
    </location>
</feature>
<keyword evidence="2" id="KW-1003">Cell membrane</keyword>
<dbReference type="InterPro" id="IPR050093">
    <property type="entry name" value="ABC_SmlMolc_Importer"/>
</dbReference>
<keyword evidence="3" id="KW-0547">Nucleotide-binding</keyword>
<dbReference type="Pfam" id="PF00005">
    <property type="entry name" value="ABC_tran"/>
    <property type="match status" value="1"/>
</dbReference>
<name>A0ABX2EDB4_9BURK</name>
<dbReference type="PROSITE" id="PS50893">
    <property type="entry name" value="ABC_TRANSPORTER_2"/>
    <property type="match status" value="1"/>
</dbReference>
<dbReference type="SUPFAM" id="SSF52540">
    <property type="entry name" value="P-loop containing nucleoside triphosphate hydrolases"/>
    <property type="match status" value="1"/>
</dbReference>
<evidence type="ECO:0000256" key="2">
    <source>
        <dbReference type="ARBA" id="ARBA00022475"/>
    </source>
</evidence>
<dbReference type="Proteomes" id="UP000737171">
    <property type="component" value="Unassembled WGS sequence"/>
</dbReference>
<evidence type="ECO:0000313" key="6">
    <source>
        <dbReference type="EMBL" id="NRF65972.1"/>
    </source>
</evidence>
<keyword evidence="4 6" id="KW-0067">ATP-binding</keyword>
<dbReference type="PANTHER" id="PTHR42781:SF4">
    <property type="entry name" value="SPERMIDINE_PUTRESCINE IMPORT ATP-BINDING PROTEIN POTA"/>
    <property type="match status" value="1"/>
</dbReference>
<protein>
    <submittedName>
        <fullName evidence="6">ABC transporter ATP-binding protein</fullName>
    </submittedName>
</protein>
<dbReference type="SUPFAM" id="SSF50331">
    <property type="entry name" value="MOP-like"/>
    <property type="match status" value="1"/>
</dbReference>
<proteinExistence type="predicted"/>
<dbReference type="InterPro" id="IPR027417">
    <property type="entry name" value="P-loop_NTPase"/>
</dbReference>
<dbReference type="Pfam" id="PF08402">
    <property type="entry name" value="TOBE_2"/>
    <property type="match status" value="1"/>
</dbReference>
<dbReference type="InterPro" id="IPR003439">
    <property type="entry name" value="ABC_transporter-like_ATP-bd"/>
</dbReference>
<evidence type="ECO:0000256" key="3">
    <source>
        <dbReference type="ARBA" id="ARBA00022741"/>
    </source>
</evidence>